<keyword evidence="5 7" id="KW-0720">Serine protease</keyword>
<feature type="signal peptide" evidence="7">
    <location>
        <begin position="1"/>
        <end position="25"/>
    </location>
</feature>
<dbReference type="InterPro" id="IPR000126">
    <property type="entry name" value="V8_ser_AS"/>
</dbReference>
<dbReference type="Gene3D" id="2.40.10.10">
    <property type="entry name" value="Trypsin-like serine proteases"/>
    <property type="match status" value="2"/>
</dbReference>
<dbReference type="Proteomes" id="UP000675994">
    <property type="component" value="Chromosome"/>
</dbReference>
<evidence type="ECO:0000256" key="6">
    <source>
        <dbReference type="PIRSR" id="PIRSR608256-1"/>
    </source>
</evidence>
<dbReference type="InterPro" id="IPR008256">
    <property type="entry name" value="Peptidase_S1B"/>
</dbReference>
<keyword evidence="3 7" id="KW-0732">Signal</keyword>
<evidence type="ECO:0000256" key="4">
    <source>
        <dbReference type="ARBA" id="ARBA00022801"/>
    </source>
</evidence>
<protein>
    <recommendedName>
        <fullName evidence="7">Serine protease</fullName>
        <ecNumber evidence="7">3.4.21.-</ecNumber>
    </recommendedName>
</protein>
<dbReference type="InterPro" id="IPR043504">
    <property type="entry name" value="Peptidase_S1_PA_chymotrypsin"/>
</dbReference>
<evidence type="ECO:0000313" key="10">
    <source>
        <dbReference type="Proteomes" id="UP000675994"/>
    </source>
</evidence>
<dbReference type="SUPFAM" id="SSF50494">
    <property type="entry name" value="Trypsin-like serine proteases"/>
    <property type="match status" value="1"/>
</dbReference>
<feature type="region of interest" description="Disordered" evidence="8">
    <location>
        <begin position="27"/>
        <end position="47"/>
    </location>
</feature>
<feature type="chain" id="PRO_5042661696" description="Serine protease" evidence="7">
    <location>
        <begin position="26"/>
        <end position="244"/>
    </location>
</feature>
<evidence type="ECO:0000256" key="1">
    <source>
        <dbReference type="ARBA" id="ARBA00008764"/>
    </source>
</evidence>
<name>A0AAQ0D647_9STAP</name>
<feature type="active site" description="Charge relay system" evidence="6">
    <location>
        <position position="202"/>
    </location>
</feature>
<dbReference type="PRINTS" id="PR00839">
    <property type="entry name" value="V8PROTEASE"/>
</dbReference>
<evidence type="ECO:0000256" key="7">
    <source>
        <dbReference type="RuleBase" id="RU004296"/>
    </source>
</evidence>
<gene>
    <name evidence="9" type="ORF">IPU22_11325</name>
</gene>
<feature type="compositionally biased region" description="Basic and acidic residues" evidence="8">
    <location>
        <begin position="34"/>
        <end position="47"/>
    </location>
</feature>
<comment type="similarity">
    <text evidence="1 7">Belongs to the peptidase S1B family.</text>
</comment>
<proteinExistence type="inferred from homology"/>
<organism evidence="9 10">
    <name type="scientific">Staphylococcus delphini</name>
    <dbReference type="NCBI Taxonomy" id="53344"/>
    <lineage>
        <taxon>Bacteria</taxon>
        <taxon>Bacillati</taxon>
        <taxon>Bacillota</taxon>
        <taxon>Bacilli</taxon>
        <taxon>Bacillales</taxon>
        <taxon>Staphylococcaceae</taxon>
        <taxon>Staphylococcus</taxon>
        <taxon>Staphylococcus intermedius group</taxon>
    </lineage>
</organism>
<evidence type="ECO:0000256" key="2">
    <source>
        <dbReference type="ARBA" id="ARBA00022670"/>
    </source>
</evidence>
<dbReference type="GO" id="GO:0008236">
    <property type="term" value="F:serine-type peptidase activity"/>
    <property type="evidence" value="ECO:0007669"/>
    <property type="project" value="UniProtKB-KW"/>
</dbReference>
<accession>A0AAQ0D647</accession>
<dbReference type="EMBL" id="CP063367">
    <property type="protein sequence ID" value="QUM69143.1"/>
    <property type="molecule type" value="Genomic_DNA"/>
</dbReference>
<feature type="active site" description="Charge relay system" evidence="6">
    <location>
        <position position="118"/>
    </location>
</feature>
<evidence type="ECO:0000313" key="9">
    <source>
        <dbReference type="EMBL" id="QUM69143.1"/>
    </source>
</evidence>
<dbReference type="InterPro" id="IPR009003">
    <property type="entry name" value="Peptidase_S1_PA"/>
</dbReference>
<evidence type="ECO:0000256" key="3">
    <source>
        <dbReference type="ARBA" id="ARBA00022729"/>
    </source>
</evidence>
<keyword evidence="4 7" id="KW-0378">Hydrolase</keyword>
<dbReference type="PROSITE" id="PS00673">
    <property type="entry name" value="V8_SER"/>
    <property type="match status" value="1"/>
</dbReference>
<keyword evidence="2 7" id="KW-0645">Protease</keyword>
<feature type="active site" description="Charge relay system" evidence="6">
    <location>
        <position position="79"/>
    </location>
</feature>
<dbReference type="AlphaFoldDB" id="A0AAQ0D647"/>
<sequence>MQKLRFLLLMSLLCFIIFPIDNSYAQEASPDTATEPHQEVVPDTVKDPHSKYTAKYESADHSHCTAILISSTVALTAKHCGGDHPTTHNGRIYPGASGLSTPFGYMDISTYIPNPDYDIAILKGTEADQSRDYHYYIKPFKTPVTALSDQELYGIMGLDVYAYGYPYKFSGYKQYRSDGSIYNYYQKATFVHTSLPTYEGQSGSGVFLKDGEFVGILITRTEKFEGNFLPFTQGIADWVNEHAN</sequence>
<dbReference type="RefSeq" id="WP_212574780.1">
    <property type="nucleotide sequence ID" value="NZ_CP063367.1"/>
</dbReference>
<dbReference type="EC" id="3.4.21.-" evidence="7"/>
<evidence type="ECO:0000256" key="5">
    <source>
        <dbReference type="ARBA" id="ARBA00022825"/>
    </source>
</evidence>
<dbReference type="Pfam" id="PF13365">
    <property type="entry name" value="Trypsin_2"/>
    <property type="match status" value="1"/>
</dbReference>
<evidence type="ECO:0000256" key="8">
    <source>
        <dbReference type="SAM" id="MobiDB-lite"/>
    </source>
</evidence>
<reference evidence="9" key="1">
    <citation type="journal article" date="2021" name="Front. Microbiol.">
        <title>Presence and Characterization of a Novel cfr-Carrying Tn558 Transposon Derivative in Staphylococcus delphini Isolated From Retail Food.</title>
        <authorList>
            <person name="Zhang F."/>
            <person name="Wu S."/>
            <person name="Huang J."/>
            <person name="Yang R."/>
            <person name="Zhang J."/>
            <person name="Lei T."/>
            <person name="Dai J."/>
            <person name="Ding Y."/>
            <person name="Xue L."/>
            <person name="Wang J."/>
            <person name="Chen M."/>
            <person name="Wu Q."/>
        </authorList>
    </citation>
    <scope>NUCLEOTIDE SEQUENCE</scope>
    <source>
        <strain evidence="9">2794-1</strain>
    </source>
</reference>
<dbReference type="GO" id="GO:0006508">
    <property type="term" value="P:proteolysis"/>
    <property type="evidence" value="ECO:0007669"/>
    <property type="project" value="UniProtKB-KW"/>
</dbReference>